<evidence type="ECO:0000256" key="10">
    <source>
        <dbReference type="ARBA" id="ARBA00022842"/>
    </source>
</evidence>
<evidence type="ECO:0000256" key="9">
    <source>
        <dbReference type="ARBA" id="ARBA00022840"/>
    </source>
</evidence>
<dbReference type="AlphaFoldDB" id="A0A133ZPV6"/>
<evidence type="ECO:0000256" key="3">
    <source>
        <dbReference type="ARBA" id="ARBA00011209"/>
    </source>
</evidence>
<dbReference type="PATRIC" id="fig|1379.3.peg.1729"/>
<dbReference type="Pfam" id="PF03483">
    <property type="entry name" value="B3_4"/>
    <property type="match status" value="1"/>
</dbReference>
<dbReference type="InterPro" id="IPR033714">
    <property type="entry name" value="tRNA_bind_bactPheRS"/>
</dbReference>
<dbReference type="SMART" id="SM00873">
    <property type="entry name" value="B3_4"/>
    <property type="match status" value="1"/>
</dbReference>
<evidence type="ECO:0000256" key="16">
    <source>
        <dbReference type="PROSITE-ProRule" id="PRU00209"/>
    </source>
</evidence>
<dbReference type="InterPro" id="IPR045864">
    <property type="entry name" value="aa-tRNA-synth_II/BPL/LPL"/>
</dbReference>
<dbReference type="PROSITE" id="PS51447">
    <property type="entry name" value="FDX_ACB"/>
    <property type="match status" value="1"/>
</dbReference>
<dbReference type="InterPro" id="IPR005146">
    <property type="entry name" value="B3/B4_tRNA-bd"/>
</dbReference>
<name>A0A133ZPV6_9BACL</name>
<feature type="binding site" evidence="15">
    <location>
        <position position="465"/>
    </location>
    <ligand>
        <name>Mg(2+)</name>
        <dbReference type="ChEBI" id="CHEBI:18420"/>
        <note>shared with alpha subunit</note>
    </ligand>
</feature>
<dbReference type="Gene3D" id="2.40.50.140">
    <property type="entry name" value="Nucleic acid-binding proteins"/>
    <property type="match status" value="1"/>
</dbReference>
<dbReference type="NCBIfam" id="NF045760">
    <property type="entry name" value="YtpR"/>
    <property type="match status" value="1"/>
</dbReference>
<evidence type="ECO:0000256" key="4">
    <source>
        <dbReference type="ARBA" id="ARBA00022490"/>
    </source>
</evidence>
<dbReference type="FunFam" id="3.50.40.10:FF:000001">
    <property type="entry name" value="Phenylalanine--tRNA ligase beta subunit"/>
    <property type="match status" value="1"/>
</dbReference>
<dbReference type="InterPro" id="IPR002547">
    <property type="entry name" value="tRNA-bd_dom"/>
</dbReference>
<dbReference type="GO" id="GO:0016740">
    <property type="term" value="F:transferase activity"/>
    <property type="evidence" value="ECO:0007669"/>
    <property type="project" value="UniProtKB-ARBA"/>
</dbReference>
<dbReference type="PANTHER" id="PTHR10947:SF0">
    <property type="entry name" value="PHENYLALANINE--TRNA LIGASE BETA SUBUNIT"/>
    <property type="match status" value="1"/>
</dbReference>
<dbReference type="FunFam" id="2.40.50.140:FF:000045">
    <property type="entry name" value="Phenylalanine--tRNA ligase beta subunit"/>
    <property type="match status" value="1"/>
</dbReference>
<dbReference type="GO" id="GO:0140096">
    <property type="term" value="F:catalytic activity, acting on a protein"/>
    <property type="evidence" value="ECO:0007669"/>
    <property type="project" value="UniProtKB-ARBA"/>
</dbReference>
<keyword evidence="13 15" id="KW-0030">Aminoacyl-tRNA synthetase</keyword>
<feature type="binding site" evidence="15">
    <location>
        <position position="461"/>
    </location>
    <ligand>
        <name>Mg(2+)</name>
        <dbReference type="ChEBI" id="CHEBI:18420"/>
        <note>shared with alpha subunit</note>
    </ligand>
</feature>
<dbReference type="GO" id="GO:0000287">
    <property type="term" value="F:magnesium ion binding"/>
    <property type="evidence" value="ECO:0007669"/>
    <property type="project" value="UniProtKB-UniRule"/>
</dbReference>
<reference evidence="21" key="1">
    <citation type="submission" date="2016-01" db="EMBL/GenBank/DDBJ databases">
        <authorList>
            <person name="Mitreva M."/>
            <person name="Pepin K.H."/>
            <person name="Mihindukulasuriya K.A."/>
            <person name="Fulton R."/>
            <person name="Fronick C."/>
            <person name="O'Laughlin M."/>
            <person name="Miner T."/>
            <person name="Herter B."/>
            <person name="Rosa B.A."/>
            <person name="Cordes M."/>
            <person name="Tomlinson C."/>
            <person name="Wollam A."/>
            <person name="Palsikar V.B."/>
            <person name="Mardis E.R."/>
            <person name="Wilson R.K."/>
        </authorList>
    </citation>
    <scope>NUCLEOTIDE SEQUENCE [LARGE SCALE GENOMIC DNA]</scope>
    <source>
        <strain evidence="21">DNF01167</strain>
    </source>
</reference>
<keyword evidence="4 15" id="KW-0963">Cytoplasm</keyword>
<keyword evidence="8 15" id="KW-0547">Nucleotide-binding</keyword>
<keyword evidence="5 16" id="KW-0820">tRNA-binding</keyword>
<dbReference type="Pfam" id="PF17759">
    <property type="entry name" value="tRNA_synthFbeta"/>
    <property type="match status" value="1"/>
</dbReference>
<dbReference type="InterPro" id="IPR041616">
    <property type="entry name" value="PheRS_beta_core"/>
</dbReference>
<evidence type="ECO:0000259" key="19">
    <source>
        <dbReference type="PROSITE" id="PS51483"/>
    </source>
</evidence>
<evidence type="ECO:0000256" key="5">
    <source>
        <dbReference type="ARBA" id="ARBA00022555"/>
    </source>
</evidence>
<evidence type="ECO:0000256" key="7">
    <source>
        <dbReference type="ARBA" id="ARBA00022723"/>
    </source>
</evidence>
<dbReference type="InterPro" id="IPR045060">
    <property type="entry name" value="Phe-tRNA-ligase_IIc_bsu"/>
</dbReference>
<dbReference type="Gene3D" id="3.30.70.380">
    <property type="entry name" value="Ferrodoxin-fold anticodon-binding domain"/>
    <property type="match status" value="1"/>
</dbReference>
<dbReference type="SUPFAM" id="SSF56037">
    <property type="entry name" value="PheT/TilS domain"/>
    <property type="match status" value="1"/>
</dbReference>
<feature type="domain" description="FDX-ACB" evidence="18">
    <location>
        <begin position="705"/>
        <end position="797"/>
    </location>
</feature>
<dbReference type="InterPro" id="IPR020825">
    <property type="entry name" value="Phe-tRNA_synthase-like_B3/B4"/>
</dbReference>
<evidence type="ECO:0000256" key="2">
    <source>
        <dbReference type="ARBA" id="ARBA00008653"/>
    </source>
</evidence>
<dbReference type="Gene3D" id="3.30.56.10">
    <property type="match status" value="2"/>
</dbReference>
<dbReference type="SUPFAM" id="SSF54991">
    <property type="entry name" value="Anticodon-binding domain of PheRS"/>
    <property type="match status" value="1"/>
</dbReference>
<dbReference type="RefSeq" id="WP_060914771.1">
    <property type="nucleotide sequence ID" value="NZ_KQ959994.1"/>
</dbReference>
<dbReference type="GO" id="GO:0000049">
    <property type="term" value="F:tRNA binding"/>
    <property type="evidence" value="ECO:0007669"/>
    <property type="project" value="UniProtKB-UniRule"/>
</dbReference>
<dbReference type="PROSITE" id="PS50886">
    <property type="entry name" value="TRBD"/>
    <property type="match status" value="1"/>
</dbReference>
<evidence type="ECO:0000256" key="8">
    <source>
        <dbReference type="ARBA" id="ARBA00022741"/>
    </source>
</evidence>
<evidence type="ECO:0000256" key="15">
    <source>
        <dbReference type="HAMAP-Rule" id="MF_00283"/>
    </source>
</evidence>
<dbReference type="Proteomes" id="UP000070355">
    <property type="component" value="Unassembled WGS sequence"/>
</dbReference>
<evidence type="ECO:0000256" key="1">
    <source>
        <dbReference type="ARBA" id="ARBA00004496"/>
    </source>
</evidence>
<dbReference type="PANTHER" id="PTHR10947">
    <property type="entry name" value="PHENYLALANYL-TRNA SYNTHETASE BETA CHAIN AND LEUCINE-RICH REPEAT-CONTAINING PROTEIN 47"/>
    <property type="match status" value="1"/>
</dbReference>
<dbReference type="Gene3D" id="3.30.930.10">
    <property type="entry name" value="Bira Bifunctional Protein, Domain 2"/>
    <property type="match status" value="1"/>
</dbReference>
<sequence length="797" mass="88594">MLVSYNWLKQYTNVEDNANALAEKITRGGIEVEGVEYLAEEISNVVVGYVVSKEKHLDAEKLNVCQVNVGEEENLQIVCGAPNVDAGQYVIVAKVGAKLPGIKIKKAKLRGVESQGMICSLAELGLSKSVVPKNYQEGIYVFETEQELGSDVVEVLGLNDYILDLSITPNRADALSMRGLTYELGALYNNKVNFNDVEKEENYEATSLQVAVESDSCRNYVGQIVKNVEVKSSPLWLQTRLMNSGIRPINNIVDITNYVLLEFGQPMHAFDKDLVGDKIVVRDAKEGEVLETLDGEERKLQTTDLVITDGTRAIALGGVMGGKNTEVSEETKNIILESAYFNPTSVRRTSAAHGLRSDSSARFEKGIDPNMQKAALARAVELILELCPNAVVESSVGVVNKEEEKVVEITTSYINNYLGITLSTEEIVSILEGLSFTVEVTGENLVVKVPTRRPDISIKQDLVEEVIRIYGYDNLASTLPKFSKTTRGGLTYSQRMVRDLRAVYASLGFNDTINYSLVSEEEATGYTLENHNKVRLLMPMTETHSTLRQSLVPGLLNTVQYNVARKQKDLKLLEIGRVFFGSGDDNIQPKETLYLSAALTGEERVTKWLKESSSLDFFAAKGYLEVVFERLGLDEKVTYRKSTLEGMHPGRFAEVYLGEKRIGFIGEVHPQVADKLGLNTTYVFEINLDEVISESKVKPKYEEVTKYPEITRDIAMLVDVKDEYQNIYNVIESVNSKLITKVELFDLYAGAELLVGKKSLALTITYSDKQKTLTDEEVTAVHDKVLSALTEYGAIIR</sequence>
<dbReference type="InterPro" id="IPR012340">
    <property type="entry name" value="NA-bd_OB-fold"/>
</dbReference>
<dbReference type="SMART" id="SM00874">
    <property type="entry name" value="B5"/>
    <property type="match status" value="1"/>
</dbReference>
<evidence type="ECO:0000259" key="18">
    <source>
        <dbReference type="PROSITE" id="PS51447"/>
    </source>
</evidence>
<dbReference type="CDD" id="cd02796">
    <property type="entry name" value="tRNA_bind_bactPheRS"/>
    <property type="match status" value="1"/>
</dbReference>
<dbReference type="GO" id="GO:0004826">
    <property type="term" value="F:phenylalanine-tRNA ligase activity"/>
    <property type="evidence" value="ECO:0007669"/>
    <property type="project" value="UniProtKB-UniRule"/>
</dbReference>
<keyword evidence="10 15" id="KW-0460">Magnesium</keyword>
<dbReference type="InterPro" id="IPR005147">
    <property type="entry name" value="tRNA_synthase_B5-dom"/>
</dbReference>
<evidence type="ECO:0000256" key="14">
    <source>
        <dbReference type="ARBA" id="ARBA00049255"/>
    </source>
</evidence>
<feature type="domain" description="TRNA-binding" evidence="17">
    <location>
        <begin position="39"/>
        <end position="153"/>
    </location>
</feature>
<dbReference type="STRING" id="1379.HMPREF3186_01738"/>
<dbReference type="NCBIfam" id="TIGR00472">
    <property type="entry name" value="pheT_bact"/>
    <property type="match status" value="1"/>
</dbReference>
<dbReference type="InterPro" id="IPR004532">
    <property type="entry name" value="Phe-tRNA-ligase_IIc_bsu_bact"/>
</dbReference>
<evidence type="ECO:0000256" key="13">
    <source>
        <dbReference type="ARBA" id="ARBA00023146"/>
    </source>
</evidence>
<evidence type="ECO:0000256" key="6">
    <source>
        <dbReference type="ARBA" id="ARBA00022598"/>
    </source>
</evidence>
<dbReference type="GO" id="GO:0005524">
    <property type="term" value="F:ATP binding"/>
    <property type="evidence" value="ECO:0007669"/>
    <property type="project" value="UniProtKB-UniRule"/>
</dbReference>
<dbReference type="InterPro" id="IPR009061">
    <property type="entry name" value="DNA-bd_dom_put_sf"/>
</dbReference>
<evidence type="ECO:0000256" key="11">
    <source>
        <dbReference type="ARBA" id="ARBA00022884"/>
    </source>
</evidence>
<keyword evidence="9 15" id="KW-0067">ATP-binding</keyword>
<feature type="binding site" evidence="15">
    <location>
        <position position="464"/>
    </location>
    <ligand>
        <name>Mg(2+)</name>
        <dbReference type="ChEBI" id="CHEBI:18420"/>
        <note>shared with alpha subunit</note>
    </ligand>
</feature>
<gene>
    <name evidence="15" type="primary">pheT</name>
    <name evidence="20" type="ORF">HMPREF3186_01738</name>
</gene>
<comment type="similarity">
    <text evidence="2 15">Belongs to the phenylalanyl-tRNA synthetase beta subunit family. Type 1 subfamily.</text>
</comment>
<dbReference type="HAMAP" id="MF_00283">
    <property type="entry name" value="Phe_tRNA_synth_beta1"/>
    <property type="match status" value="1"/>
</dbReference>
<dbReference type="SUPFAM" id="SSF55681">
    <property type="entry name" value="Class II aaRS and biotin synthetases"/>
    <property type="match status" value="1"/>
</dbReference>
<dbReference type="Pfam" id="PF03147">
    <property type="entry name" value="FDX-ACB"/>
    <property type="match status" value="1"/>
</dbReference>
<dbReference type="GO" id="GO:0006432">
    <property type="term" value="P:phenylalanyl-tRNA aminoacylation"/>
    <property type="evidence" value="ECO:0007669"/>
    <property type="project" value="UniProtKB-UniRule"/>
</dbReference>
<comment type="subcellular location">
    <subcellularLocation>
        <location evidence="1 15">Cytoplasm</location>
    </subcellularLocation>
</comment>
<dbReference type="EC" id="6.1.1.20" evidence="15"/>
<evidence type="ECO:0000313" key="20">
    <source>
        <dbReference type="EMBL" id="KXB57440.1"/>
    </source>
</evidence>
<dbReference type="OrthoDB" id="9805455at2"/>
<dbReference type="SMART" id="SM00896">
    <property type="entry name" value="FDX-ACB"/>
    <property type="match status" value="1"/>
</dbReference>
<dbReference type="SUPFAM" id="SSF46955">
    <property type="entry name" value="Putative DNA-binding domain"/>
    <property type="match status" value="1"/>
</dbReference>
<accession>A0A133ZPV6</accession>
<dbReference type="InterPro" id="IPR036690">
    <property type="entry name" value="Fdx_antiC-bd_sf"/>
</dbReference>
<feature type="binding site" evidence="15">
    <location>
        <position position="455"/>
    </location>
    <ligand>
        <name>Mg(2+)</name>
        <dbReference type="ChEBI" id="CHEBI:18420"/>
        <note>shared with alpha subunit</note>
    </ligand>
</feature>
<keyword evidence="7 15" id="KW-0479">Metal-binding</keyword>
<organism evidence="20 21">
    <name type="scientific">Gemella haemolysans</name>
    <dbReference type="NCBI Taxonomy" id="1379"/>
    <lineage>
        <taxon>Bacteria</taxon>
        <taxon>Bacillati</taxon>
        <taxon>Bacillota</taxon>
        <taxon>Bacilli</taxon>
        <taxon>Bacillales</taxon>
        <taxon>Gemellaceae</taxon>
        <taxon>Gemella</taxon>
    </lineage>
</organism>
<dbReference type="GO" id="GO:0009328">
    <property type="term" value="C:phenylalanine-tRNA ligase complex"/>
    <property type="evidence" value="ECO:0007669"/>
    <property type="project" value="TreeGrafter"/>
</dbReference>
<keyword evidence="6 15" id="KW-0436">Ligase</keyword>
<comment type="catalytic activity">
    <reaction evidence="14 15">
        <text>tRNA(Phe) + L-phenylalanine + ATP = L-phenylalanyl-tRNA(Phe) + AMP + diphosphate + H(+)</text>
        <dbReference type="Rhea" id="RHEA:19413"/>
        <dbReference type="Rhea" id="RHEA-COMP:9668"/>
        <dbReference type="Rhea" id="RHEA-COMP:9699"/>
        <dbReference type="ChEBI" id="CHEBI:15378"/>
        <dbReference type="ChEBI" id="CHEBI:30616"/>
        <dbReference type="ChEBI" id="CHEBI:33019"/>
        <dbReference type="ChEBI" id="CHEBI:58095"/>
        <dbReference type="ChEBI" id="CHEBI:78442"/>
        <dbReference type="ChEBI" id="CHEBI:78531"/>
        <dbReference type="ChEBI" id="CHEBI:456215"/>
        <dbReference type="EC" id="6.1.1.20"/>
    </reaction>
</comment>
<protein>
    <recommendedName>
        <fullName evidence="15">Phenylalanine--tRNA ligase beta subunit</fullName>
        <ecNumber evidence="15">6.1.1.20</ecNumber>
    </recommendedName>
    <alternativeName>
        <fullName evidence="15">Phenylalanyl-tRNA synthetase beta subunit</fullName>
        <shortName evidence="15">PheRS</shortName>
    </alternativeName>
</protein>
<evidence type="ECO:0000313" key="21">
    <source>
        <dbReference type="Proteomes" id="UP000070355"/>
    </source>
</evidence>
<dbReference type="Pfam" id="PF01588">
    <property type="entry name" value="tRNA_bind"/>
    <property type="match status" value="1"/>
</dbReference>
<proteinExistence type="inferred from homology"/>
<comment type="caution">
    <text evidence="20">The sequence shown here is derived from an EMBL/GenBank/DDBJ whole genome shotgun (WGS) entry which is preliminary data.</text>
</comment>
<evidence type="ECO:0000259" key="17">
    <source>
        <dbReference type="PROSITE" id="PS50886"/>
    </source>
</evidence>
<dbReference type="Pfam" id="PF03484">
    <property type="entry name" value="B5"/>
    <property type="match status" value="1"/>
</dbReference>
<dbReference type="InterPro" id="IPR005121">
    <property type="entry name" value="Fdx_antiC-bd"/>
</dbReference>
<dbReference type="SUPFAM" id="SSF50249">
    <property type="entry name" value="Nucleic acid-binding proteins"/>
    <property type="match status" value="1"/>
</dbReference>
<dbReference type="FunFam" id="3.30.930.10:FF:000022">
    <property type="entry name" value="Phenylalanine--tRNA ligase beta subunit"/>
    <property type="match status" value="1"/>
</dbReference>
<dbReference type="FunFam" id="3.30.70.380:FF:000001">
    <property type="entry name" value="Phenylalanine--tRNA ligase beta subunit"/>
    <property type="match status" value="1"/>
</dbReference>
<comment type="cofactor">
    <cofactor evidence="15">
        <name>Mg(2+)</name>
        <dbReference type="ChEBI" id="CHEBI:18420"/>
    </cofactor>
    <text evidence="15">Binds 2 magnesium ions per tetramer.</text>
</comment>
<dbReference type="PROSITE" id="PS51483">
    <property type="entry name" value="B5"/>
    <property type="match status" value="1"/>
</dbReference>
<feature type="domain" description="B5" evidence="19">
    <location>
        <begin position="402"/>
        <end position="477"/>
    </location>
</feature>
<dbReference type="Gene3D" id="3.50.40.10">
    <property type="entry name" value="Phenylalanyl-trna Synthetase, Chain B, domain 3"/>
    <property type="match status" value="1"/>
</dbReference>
<dbReference type="EMBL" id="LSDC01000130">
    <property type="protein sequence ID" value="KXB57440.1"/>
    <property type="molecule type" value="Genomic_DNA"/>
</dbReference>
<evidence type="ECO:0000256" key="12">
    <source>
        <dbReference type="ARBA" id="ARBA00022917"/>
    </source>
</evidence>
<dbReference type="CDD" id="cd00769">
    <property type="entry name" value="PheRS_beta_core"/>
    <property type="match status" value="1"/>
</dbReference>
<keyword evidence="11 16" id="KW-0694">RNA-binding</keyword>
<keyword evidence="12 15" id="KW-0648">Protein biosynthesis</keyword>
<comment type="subunit">
    <text evidence="3 15">Tetramer of two alpha and two beta subunits.</text>
</comment>